<dbReference type="InterPro" id="IPR005656">
    <property type="entry name" value="MmgE_PrpD"/>
</dbReference>
<dbReference type="InterPro" id="IPR042183">
    <property type="entry name" value="MmgE/PrpD_sf_1"/>
</dbReference>
<comment type="similarity">
    <text evidence="1">Belongs to the PrpD family.</text>
</comment>
<reference evidence="3" key="1">
    <citation type="journal article" date="2014" name="Front. Microbiol.">
        <title>High frequency of phylogenetically diverse reductive dehalogenase-homologous genes in deep subseafloor sedimentary metagenomes.</title>
        <authorList>
            <person name="Kawai M."/>
            <person name="Futagami T."/>
            <person name="Toyoda A."/>
            <person name="Takaki Y."/>
            <person name="Nishi S."/>
            <person name="Hori S."/>
            <person name="Arai W."/>
            <person name="Tsubouchi T."/>
            <person name="Morono Y."/>
            <person name="Uchiyama I."/>
            <person name="Ito T."/>
            <person name="Fujiyama A."/>
            <person name="Inagaki F."/>
            <person name="Takami H."/>
        </authorList>
    </citation>
    <scope>NUCLEOTIDE SEQUENCE</scope>
    <source>
        <strain evidence="3">Expedition CK06-06</strain>
    </source>
</reference>
<evidence type="ECO:0000259" key="2">
    <source>
        <dbReference type="Pfam" id="PF03972"/>
    </source>
</evidence>
<dbReference type="PANTHER" id="PTHR16943">
    <property type="entry name" value="2-METHYLCITRATE DEHYDRATASE-RELATED"/>
    <property type="match status" value="1"/>
</dbReference>
<dbReference type="Gene3D" id="1.10.4100.10">
    <property type="entry name" value="2-methylcitrate dehydratase PrpD"/>
    <property type="match status" value="1"/>
</dbReference>
<dbReference type="PANTHER" id="PTHR16943:SF8">
    <property type="entry name" value="2-METHYLCITRATE DEHYDRATASE"/>
    <property type="match status" value="1"/>
</dbReference>
<gene>
    <name evidence="3" type="ORF">S12H4_13331</name>
</gene>
<feature type="domain" description="MmgE/PrpD N-terminal" evidence="2">
    <location>
        <begin position="6"/>
        <end position="175"/>
    </location>
</feature>
<dbReference type="GO" id="GO:0016829">
    <property type="term" value="F:lyase activity"/>
    <property type="evidence" value="ECO:0007669"/>
    <property type="project" value="InterPro"/>
</dbReference>
<dbReference type="Pfam" id="PF03972">
    <property type="entry name" value="MmgE_PrpD_N"/>
    <property type="match status" value="1"/>
</dbReference>
<dbReference type="SUPFAM" id="SSF103378">
    <property type="entry name" value="2-methylcitrate dehydratase PrpD"/>
    <property type="match status" value="1"/>
</dbReference>
<dbReference type="EMBL" id="BARW01006351">
    <property type="protein sequence ID" value="GAI87887.1"/>
    <property type="molecule type" value="Genomic_DNA"/>
</dbReference>
<sequence>MDLAYDLAGNVARVRFDDLPEGAVETTKKFILDTLATTIAGSSAPGCKAVVNLVKDWGGKEESTILIYGGQVVSENAALANSMMAHALDFDETHDEAVIHSYVSVLPAALAMAERNGGVSGKDLITAVAVGVDLMCRLSLASVGHDWVRSSTMAYFGPTAAAGKILGLKGIKVHHTM</sequence>
<dbReference type="AlphaFoldDB" id="X1S4B9"/>
<evidence type="ECO:0000256" key="1">
    <source>
        <dbReference type="ARBA" id="ARBA00006174"/>
    </source>
</evidence>
<evidence type="ECO:0000313" key="3">
    <source>
        <dbReference type="EMBL" id="GAI87887.1"/>
    </source>
</evidence>
<name>X1S4B9_9ZZZZ</name>
<proteinExistence type="inferred from homology"/>
<accession>X1S4B9</accession>
<comment type="caution">
    <text evidence="3">The sequence shown here is derived from an EMBL/GenBank/DDBJ whole genome shotgun (WGS) entry which is preliminary data.</text>
</comment>
<dbReference type="InterPro" id="IPR036148">
    <property type="entry name" value="MmgE/PrpD_sf"/>
</dbReference>
<dbReference type="InterPro" id="IPR045336">
    <property type="entry name" value="MmgE_PrpD_N"/>
</dbReference>
<protein>
    <recommendedName>
        <fullName evidence="2">MmgE/PrpD N-terminal domain-containing protein</fullName>
    </recommendedName>
</protein>
<organism evidence="3">
    <name type="scientific">marine sediment metagenome</name>
    <dbReference type="NCBI Taxonomy" id="412755"/>
    <lineage>
        <taxon>unclassified sequences</taxon>
        <taxon>metagenomes</taxon>
        <taxon>ecological metagenomes</taxon>
    </lineage>
</organism>